<feature type="region of interest" description="Disordered" evidence="1">
    <location>
        <begin position="212"/>
        <end position="232"/>
    </location>
</feature>
<reference evidence="3 4" key="1">
    <citation type="submission" date="2021-08" db="EMBL/GenBank/DDBJ databases">
        <title>Draft Genome Sequence of Phanerochaete sordida strain YK-624.</title>
        <authorList>
            <person name="Mori T."/>
            <person name="Dohra H."/>
            <person name="Suzuki T."/>
            <person name="Kawagishi H."/>
            <person name="Hirai H."/>
        </authorList>
    </citation>
    <scope>NUCLEOTIDE SEQUENCE [LARGE SCALE GENOMIC DNA]</scope>
    <source>
        <strain evidence="3 4">YK-624</strain>
    </source>
</reference>
<evidence type="ECO:0000256" key="1">
    <source>
        <dbReference type="SAM" id="MobiDB-lite"/>
    </source>
</evidence>
<dbReference type="InterPro" id="IPR057678">
    <property type="entry name" value="DUF7918"/>
</dbReference>
<keyword evidence="4" id="KW-1185">Reference proteome</keyword>
<proteinExistence type="predicted"/>
<name>A0A9P3GJV3_9APHY</name>
<dbReference type="AlphaFoldDB" id="A0A9P3GJV3"/>
<organism evidence="3 4">
    <name type="scientific">Phanerochaete sordida</name>
    <dbReference type="NCBI Taxonomy" id="48140"/>
    <lineage>
        <taxon>Eukaryota</taxon>
        <taxon>Fungi</taxon>
        <taxon>Dikarya</taxon>
        <taxon>Basidiomycota</taxon>
        <taxon>Agaricomycotina</taxon>
        <taxon>Agaricomycetes</taxon>
        <taxon>Polyporales</taxon>
        <taxon>Phanerochaetaceae</taxon>
        <taxon>Phanerochaete</taxon>
    </lineage>
</organism>
<dbReference type="OrthoDB" id="3364132at2759"/>
<dbReference type="EMBL" id="BPQB01000043">
    <property type="protein sequence ID" value="GJE94864.1"/>
    <property type="molecule type" value="Genomic_DNA"/>
</dbReference>
<comment type="caution">
    <text evidence="3">The sequence shown here is derived from an EMBL/GenBank/DDBJ whole genome shotgun (WGS) entry which is preliminary data.</text>
</comment>
<dbReference type="Pfam" id="PF25534">
    <property type="entry name" value="DUF7918"/>
    <property type="match status" value="1"/>
</dbReference>
<dbReference type="PANTHER" id="PTHR36223">
    <property type="entry name" value="BETA-LACTAMASE-TYPE TRANSPEPTIDASE FOLD DOMAIN CONTAINING PROTEIN"/>
    <property type="match status" value="1"/>
</dbReference>
<feature type="region of interest" description="Disordered" evidence="1">
    <location>
        <begin position="274"/>
        <end position="310"/>
    </location>
</feature>
<gene>
    <name evidence="3" type="ORF">PsYK624_110400</name>
</gene>
<evidence type="ECO:0000259" key="2">
    <source>
        <dbReference type="Pfam" id="PF25534"/>
    </source>
</evidence>
<sequence length="310" mass="34741">MKWNDLEVSIISGSSDVFEEYDVANVGENEMACWVISEEDKEFVIKVKNTHPDVAVSSQVELDGRVMDRALWPPRTGGEVGGAWVSPSSLRRFRFGRINISDDDTLLKVPQDAQKLEAIGTICLKFRRFKLNGTKSVDGQPRRGLDTTDIGVLHERRKKVGVHVVSLGEEVVRPKPMCFMHGEYVDTIDDPQCVFIFRYRPKGMLQALGVIPLSPPEPNPPRSEKRPRERSASVEIIGTKINDGHGLTLNELEAKKAAAAAEQAHYDMMISSLREQRNGRRKRIKREHSSLLQPNDGDGLDVLDLTSNSE</sequence>
<accession>A0A9P3GJV3</accession>
<protein>
    <recommendedName>
        <fullName evidence="2">DUF7918 domain-containing protein</fullName>
    </recommendedName>
</protein>
<evidence type="ECO:0000313" key="3">
    <source>
        <dbReference type="EMBL" id="GJE94864.1"/>
    </source>
</evidence>
<evidence type="ECO:0000313" key="4">
    <source>
        <dbReference type="Proteomes" id="UP000703269"/>
    </source>
</evidence>
<dbReference type="Proteomes" id="UP000703269">
    <property type="component" value="Unassembled WGS sequence"/>
</dbReference>
<feature type="domain" description="DUF7918" evidence="2">
    <location>
        <begin position="7"/>
        <end position="212"/>
    </location>
</feature>
<feature type="compositionally biased region" description="Basic and acidic residues" evidence="1">
    <location>
        <begin position="222"/>
        <end position="232"/>
    </location>
</feature>
<dbReference type="PANTHER" id="PTHR36223:SF1">
    <property type="entry name" value="TRANSCRIPTION ELONGATION FACTOR EAF N-TERMINAL DOMAIN-CONTAINING PROTEIN"/>
    <property type="match status" value="1"/>
</dbReference>